<feature type="region of interest" description="Disordered" evidence="1">
    <location>
        <begin position="32"/>
        <end position="65"/>
    </location>
</feature>
<keyword evidence="4" id="KW-1185">Reference proteome</keyword>
<dbReference type="InterPro" id="IPR022603">
    <property type="entry name" value="DUF3152"/>
</dbReference>
<sequence>MTLLVLGLITVLVAAAGYGYFAFDLRGHNGATDPTTPPTSEAPATNAPATSAPPTGARPSPSVKPTFAQHGPGTFAYAPGSGPVVGTGGTLYRYRVAVEKGVPVKPADFAALVDATLGDERSWIGGGTLRLQRVASSAGSNFTIYLATPGTTGDLCLAGGVDVRIGGKWYTSCRVGSKVVINLDRFINGIPKYGASLDVYRQYAINHEVGHALGHGHEVCPSKGKLAPVMQQQTIAMLGCKPNQWPYVNGKRYAGPAGRV</sequence>
<dbReference type="SUPFAM" id="SSF55486">
    <property type="entry name" value="Metalloproteases ('zincins'), catalytic domain"/>
    <property type="match status" value="1"/>
</dbReference>
<dbReference type="Proteomes" id="UP001500218">
    <property type="component" value="Unassembled WGS sequence"/>
</dbReference>
<protein>
    <recommendedName>
        <fullName evidence="2">DUF3152 domain-containing protein</fullName>
    </recommendedName>
</protein>
<dbReference type="RefSeq" id="WP_344130614.1">
    <property type="nucleotide sequence ID" value="NZ_BAAALT010000074.1"/>
</dbReference>
<evidence type="ECO:0000259" key="2">
    <source>
        <dbReference type="Pfam" id="PF11350"/>
    </source>
</evidence>
<comment type="caution">
    <text evidence="3">The sequence shown here is derived from an EMBL/GenBank/DDBJ whole genome shotgun (WGS) entry which is preliminary data.</text>
</comment>
<evidence type="ECO:0000313" key="3">
    <source>
        <dbReference type="EMBL" id="GAA1804429.1"/>
    </source>
</evidence>
<accession>A0ABP4Y7W7</accession>
<gene>
    <name evidence="3" type="ORF">GCM10009682_27650</name>
</gene>
<organism evidence="3 4">
    <name type="scientific">Luedemannella flava</name>
    <dbReference type="NCBI Taxonomy" id="349316"/>
    <lineage>
        <taxon>Bacteria</taxon>
        <taxon>Bacillati</taxon>
        <taxon>Actinomycetota</taxon>
        <taxon>Actinomycetes</taxon>
        <taxon>Micromonosporales</taxon>
        <taxon>Micromonosporaceae</taxon>
        <taxon>Luedemannella</taxon>
    </lineage>
</organism>
<reference evidence="4" key="1">
    <citation type="journal article" date="2019" name="Int. J. Syst. Evol. Microbiol.">
        <title>The Global Catalogue of Microorganisms (GCM) 10K type strain sequencing project: providing services to taxonomists for standard genome sequencing and annotation.</title>
        <authorList>
            <consortium name="The Broad Institute Genomics Platform"/>
            <consortium name="The Broad Institute Genome Sequencing Center for Infectious Disease"/>
            <person name="Wu L."/>
            <person name="Ma J."/>
        </authorList>
    </citation>
    <scope>NUCLEOTIDE SEQUENCE [LARGE SCALE GENOMIC DNA]</scope>
    <source>
        <strain evidence="4">JCM 13250</strain>
    </source>
</reference>
<evidence type="ECO:0000256" key="1">
    <source>
        <dbReference type="SAM" id="MobiDB-lite"/>
    </source>
</evidence>
<feature type="domain" description="DUF3152" evidence="2">
    <location>
        <begin position="66"/>
        <end position="236"/>
    </location>
</feature>
<dbReference type="Pfam" id="PF11350">
    <property type="entry name" value="DUF3152"/>
    <property type="match status" value="1"/>
</dbReference>
<proteinExistence type="predicted"/>
<dbReference type="EMBL" id="BAAALT010000074">
    <property type="protein sequence ID" value="GAA1804429.1"/>
    <property type="molecule type" value="Genomic_DNA"/>
</dbReference>
<name>A0ABP4Y7W7_9ACTN</name>
<evidence type="ECO:0000313" key="4">
    <source>
        <dbReference type="Proteomes" id="UP001500218"/>
    </source>
</evidence>
<feature type="compositionally biased region" description="Low complexity" evidence="1">
    <location>
        <begin position="32"/>
        <end position="61"/>
    </location>
</feature>